<dbReference type="AlphaFoldDB" id="A0A545AZ69"/>
<sequence>MTTEWHGVAAEDVDEVPDEAGVRLRRRSRALLGSLLRPYRNRIVLASALLIVQNVSGLAGPYLVSVGIDAGIPPLVDDRNASVLIAVVVALVASTAIEYASRRVYLAISARVTNGVLFDLRRRAFAHLQRLSPAFHERYTSGRVISRLTSDVDALSDMLDGSLDDLIMQTLNLVVIGGLLLVLDWRLGLLTMLSFPLLGLLIAWFRRRSGPAYRRTRETVALVIVHLVETLGGVRAVQAFRREPRNDEIFDGLASDLAAADRRVMRLMAVFAPGIFGVGTATTAVVLAAGGWLAVQGDLQVGVLAAILLYVRRFFDPMQQLSVFYNSLQAATAALEKISGVLEEQSDVAPPTTPTPLPARAGRGRSLELRGVRFGYADERTVLPSLDLTIPAGQTVALLGATGAGKTTVARLLARFYDPTAGSVRLDGVDLREVDDDALRASVVTVTQENFLFGGTVADNISFGRPGASRSEVIDAAAHIGAEPMIRALPLGFDTPVGQRGSRLSAGQRQLVAFARAVLADPDVLILDEATSSLDIPSERAVQRALETLLADRTAVIIAHRLSTVEIADRVLVMENGVIVEDGHPADLLSVGGRYAELQELASR</sequence>
<dbReference type="PANTHER" id="PTHR43394">
    <property type="entry name" value="ATP-DEPENDENT PERMEASE MDL1, MITOCHONDRIAL"/>
    <property type="match status" value="1"/>
</dbReference>
<dbReference type="InterPro" id="IPR011527">
    <property type="entry name" value="ABC1_TM_dom"/>
</dbReference>
<comment type="similarity">
    <text evidence="9">Belongs to the ABC transporter superfamily. Lipid exporter (TC 3.A.1.106) family.</text>
</comment>
<keyword evidence="5" id="KW-0547">Nucleotide-binding</keyword>
<dbReference type="OrthoDB" id="9806127at2"/>
<reference evidence="13 14" key="1">
    <citation type="submission" date="2019-07" db="EMBL/GenBank/DDBJ databases">
        <title>Cryptosporangium phraense sp. nov., isolated from plant litter.</title>
        <authorList>
            <person name="Suriyachadkun C."/>
        </authorList>
    </citation>
    <scope>NUCLEOTIDE SEQUENCE [LARGE SCALE GENOMIC DNA]</scope>
    <source>
        <strain evidence="13 14">A-T 5661</strain>
    </source>
</reference>
<feature type="transmembrane region" description="Helical" evidence="10">
    <location>
        <begin position="83"/>
        <end position="101"/>
    </location>
</feature>
<dbReference type="PANTHER" id="PTHR43394:SF1">
    <property type="entry name" value="ATP-BINDING CASSETTE SUB-FAMILY B MEMBER 10, MITOCHONDRIAL"/>
    <property type="match status" value="1"/>
</dbReference>
<evidence type="ECO:0000256" key="4">
    <source>
        <dbReference type="ARBA" id="ARBA00022692"/>
    </source>
</evidence>
<dbReference type="RefSeq" id="WP_142703097.1">
    <property type="nucleotide sequence ID" value="NZ_VIRS01000002.1"/>
</dbReference>
<evidence type="ECO:0000256" key="7">
    <source>
        <dbReference type="ARBA" id="ARBA00022989"/>
    </source>
</evidence>
<protein>
    <submittedName>
        <fullName evidence="13">ABC transporter ATP-binding protein</fullName>
    </submittedName>
</protein>
<dbReference type="Gene3D" id="1.20.1560.10">
    <property type="entry name" value="ABC transporter type 1, transmembrane domain"/>
    <property type="match status" value="1"/>
</dbReference>
<keyword evidence="8 10" id="KW-0472">Membrane</keyword>
<dbReference type="FunFam" id="3.40.50.300:FF:000299">
    <property type="entry name" value="ABC transporter ATP-binding protein/permease"/>
    <property type="match status" value="1"/>
</dbReference>
<evidence type="ECO:0000256" key="6">
    <source>
        <dbReference type="ARBA" id="ARBA00022840"/>
    </source>
</evidence>
<feature type="domain" description="ABC transmembrane type-1" evidence="12">
    <location>
        <begin position="44"/>
        <end position="330"/>
    </location>
</feature>
<gene>
    <name evidence="13" type="ORF">FL583_04150</name>
</gene>
<evidence type="ECO:0000256" key="10">
    <source>
        <dbReference type="SAM" id="Phobius"/>
    </source>
</evidence>
<dbReference type="InterPro" id="IPR027417">
    <property type="entry name" value="P-loop_NTPase"/>
</dbReference>
<evidence type="ECO:0000259" key="11">
    <source>
        <dbReference type="PROSITE" id="PS50893"/>
    </source>
</evidence>
<evidence type="ECO:0000256" key="9">
    <source>
        <dbReference type="ARBA" id="ARBA00061644"/>
    </source>
</evidence>
<keyword evidence="14" id="KW-1185">Reference proteome</keyword>
<keyword evidence="3" id="KW-1003">Cell membrane</keyword>
<organism evidence="13 14">
    <name type="scientific">Cryptosporangium phraense</name>
    <dbReference type="NCBI Taxonomy" id="2593070"/>
    <lineage>
        <taxon>Bacteria</taxon>
        <taxon>Bacillati</taxon>
        <taxon>Actinomycetota</taxon>
        <taxon>Actinomycetes</taxon>
        <taxon>Cryptosporangiales</taxon>
        <taxon>Cryptosporangiaceae</taxon>
        <taxon>Cryptosporangium</taxon>
    </lineage>
</organism>
<accession>A0A545AZ69</accession>
<dbReference type="InParanoid" id="A0A545AZ69"/>
<dbReference type="SUPFAM" id="SSF90123">
    <property type="entry name" value="ABC transporter transmembrane region"/>
    <property type="match status" value="1"/>
</dbReference>
<feature type="transmembrane region" description="Helical" evidence="10">
    <location>
        <begin position="166"/>
        <end position="183"/>
    </location>
</feature>
<dbReference type="Pfam" id="PF00664">
    <property type="entry name" value="ABC_membrane"/>
    <property type="match status" value="1"/>
</dbReference>
<keyword evidence="6 13" id="KW-0067">ATP-binding</keyword>
<dbReference type="GO" id="GO:0005886">
    <property type="term" value="C:plasma membrane"/>
    <property type="evidence" value="ECO:0007669"/>
    <property type="project" value="UniProtKB-SubCell"/>
</dbReference>
<dbReference type="Pfam" id="PF00005">
    <property type="entry name" value="ABC_tran"/>
    <property type="match status" value="1"/>
</dbReference>
<keyword evidence="2" id="KW-0813">Transport</keyword>
<dbReference type="GO" id="GO:0005524">
    <property type="term" value="F:ATP binding"/>
    <property type="evidence" value="ECO:0007669"/>
    <property type="project" value="UniProtKB-KW"/>
</dbReference>
<keyword evidence="7 10" id="KW-1133">Transmembrane helix</keyword>
<dbReference type="InterPro" id="IPR003593">
    <property type="entry name" value="AAA+_ATPase"/>
</dbReference>
<dbReference type="Proteomes" id="UP000317982">
    <property type="component" value="Unassembled WGS sequence"/>
</dbReference>
<comment type="subcellular location">
    <subcellularLocation>
        <location evidence="1">Cell membrane</location>
        <topology evidence="1">Multi-pass membrane protein</topology>
    </subcellularLocation>
</comment>
<dbReference type="SMART" id="SM00382">
    <property type="entry name" value="AAA"/>
    <property type="match status" value="1"/>
</dbReference>
<name>A0A545AZ69_9ACTN</name>
<evidence type="ECO:0000256" key="8">
    <source>
        <dbReference type="ARBA" id="ARBA00023136"/>
    </source>
</evidence>
<proteinExistence type="inferred from homology"/>
<dbReference type="InterPro" id="IPR003439">
    <property type="entry name" value="ABC_transporter-like_ATP-bd"/>
</dbReference>
<feature type="transmembrane region" description="Helical" evidence="10">
    <location>
        <begin position="189"/>
        <end position="205"/>
    </location>
</feature>
<dbReference type="GO" id="GO:0016887">
    <property type="term" value="F:ATP hydrolysis activity"/>
    <property type="evidence" value="ECO:0007669"/>
    <property type="project" value="InterPro"/>
</dbReference>
<feature type="transmembrane region" description="Helical" evidence="10">
    <location>
        <begin position="270"/>
        <end position="293"/>
    </location>
</feature>
<dbReference type="EMBL" id="VIRS01000002">
    <property type="protein sequence ID" value="TQS46578.1"/>
    <property type="molecule type" value="Genomic_DNA"/>
</dbReference>
<feature type="transmembrane region" description="Helical" evidence="10">
    <location>
        <begin position="43"/>
        <end position="63"/>
    </location>
</feature>
<dbReference type="CDD" id="cd18546">
    <property type="entry name" value="ABC_6TM_Rv0194_D2_like"/>
    <property type="match status" value="1"/>
</dbReference>
<dbReference type="InterPro" id="IPR039421">
    <property type="entry name" value="Type_1_exporter"/>
</dbReference>
<evidence type="ECO:0000256" key="5">
    <source>
        <dbReference type="ARBA" id="ARBA00022741"/>
    </source>
</evidence>
<feature type="domain" description="ABC transporter" evidence="11">
    <location>
        <begin position="367"/>
        <end position="601"/>
    </location>
</feature>
<dbReference type="PROSITE" id="PS00211">
    <property type="entry name" value="ABC_TRANSPORTER_1"/>
    <property type="match status" value="1"/>
</dbReference>
<dbReference type="SUPFAM" id="SSF52540">
    <property type="entry name" value="P-loop containing nucleoside triphosphate hydrolases"/>
    <property type="match status" value="1"/>
</dbReference>
<evidence type="ECO:0000256" key="1">
    <source>
        <dbReference type="ARBA" id="ARBA00004651"/>
    </source>
</evidence>
<dbReference type="PROSITE" id="PS50929">
    <property type="entry name" value="ABC_TM1F"/>
    <property type="match status" value="1"/>
</dbReference>
<keyword evidence="4 10" id="KW-0812">Transmembrane</keyword>
<dbReference type="InterPro" id="IPR036640">
    <property type="entry name" value="ABC1_TM_sf"/>
</dbReference>
<evidence type="ECO:0000313" key="13">
    <source>
        <dbReference type="EMBL" id="TQS46578.1"/>
    </source>
</evidence>
<dbReference type="Gene3D" id="3.40.50.300">
    <property type="entry name" value="P-loop containing nucleotide triphosphate hydrolases"/>
    <property type="match status" value="1"/>
</dbReference>
<comment type="caution">
    <text evidence="13">The sequence shown here is derived from an EMBL/GenBank/DDBJ whole genome shotgun (WGS) entry which is preliminary data.</text>
</comment>
<dbReference type="InterPro" id="IPR017871">
    <property type="entry name" value="ABC_transporter-like_CS"/>
</dbReference>
<evidence type="ECO:0000256" key="2">
    <source>
        <dbReference type="ARBA" id="ARBA00022448"/>
    </source>
</evidence>
<evidence type="ECO:0000256" key="3">
    <source>
        <dbReference type="ARBA" id="ARBA00022475"/>
    </source>
</evidence>
<dbReference type="GO" id="GO:0015421">
    <property type="term" value="F:ABC-type oligopeptide transporter activity"/>
    <property type="evidence" value="ECO:0007669"/>
    <property type="project" value="TreeGrafter"/>
</dbReference>
<evidence type="ECO:0000259" key="12">
    <source>
        <dbReference type="PROSITE" id="PS50929"/>
    </source>
</evidence>
<dbReference type="PROSITE" id="PS50893">
    <property type="entry name" value="ABC_TRANSPORTER_2"/>
    <property type="match status" value="1"/>
</dbReference>
<evidence type="ECO:0000313" key="14">
    <source>
        <dbReference type="Proteomes" id="UP000317982"/>
    </source>
</evidence>